<sequence>MFTGFNDFVNGQQAGFFPNAIPIPQTFEDYFRCYPIADMSDASSKIEANYGGKVFLPQSALNKLTMLNIRYPMLFKLTSETSKKSTHSGVLEFTAEEGRCYMPQWMLDTLQCQPGTLVKIQTTDLPLGSFVKLEPQSVDFLEITDPKAVLENALRNFATLTVGDIIQLHYNNQIYKIKILEAKPDSESQGICVIETDLETDFAPPVGYVEPDYKKQKEENAKIRREKALDAPALRGEGSMAKQIHYDKLLRASEDNDIKFKGTGIKLSGKKVTKTSENKDADKSIDKLDLSGSCKPLNLPDGYLFFGFPVVPYKDDVEEAEEKRKEKVDVSFKGEGHTLRHSKKRKDKRKSHLPKKNKEHSPETIVID</sequence>
<dbReference type="Gene3D" id="3.10.330.10">
    <property type="match status" value="1"/>
</dbReference>
<dbReference type="Pfam" id="PF03152">
    <property type="entry name" value="UFD1_N1"/>
    <property type="match status" value="1"/>
</dbReference>
<dbReference type="PANTHER" id="PTHR12555">
    <property type="entry name" value="UBIQUITIN FUSION DEGRADATON PROTEIN 1"/>
    <property type="match status" value="1"/>
</dbReference>
<feature type="region of interest" description="Disordered" evidence="3">
    <location>
        <begin position="320"/>
        <end position="368"/>
    </location>
</feature>
<organism evidence="6 7">
    <name type="scientific">Dekkera bruxellensis</name>
    <name type="common">Brettanomyces custersii</name>
    <dbReference type="NCBI Taxonomy" id="5007"/>
    <lineage>
        <taxon>Eukaryota</taxon>
        <taxon>Fungi</taxon>
        <taxon>Dikarya</taxon>
        <taxon>Ascomycota</taxon>
        <taxon>Saccharomycotina</taxon>
        <taxon>Pichiomycetes</taxon>
        <taxon>Pichiales</taxon>
        <taxon>Pichiaceae</taxon>
        <taxon>Brettanomyces</taxon>
    </lineage>
</organism>
<dbReference type="Pfam" id="PF24842">
    <property type="entry name" value="UFD1_N2"/>
    <property type="match status" value="1"/>
</dbReference>
<evidence type="ECO:0000259" key="4">
    <source>
        <dbReference type="Pfam" id="PF03152"/>
    </source>
</evidence>
<reference evidence="6 7" key="1">
    <citation type="submission" date="2019-07" db="EMBL/GenBank/DDBJ databases">
        <authorList>
            <person name="Friedrich A."/>
            <person name="Schacherer J."/>
        </authorList>
    </citation>
    <scope>NUCLEOTIDE SEQUENCE [LARGE SCALE GENOMIC DNA]</scope>
</reference>
<evidence type="ECO:0000256" key="3">
    <source>
        <dbReference type="SAM" id="MobiDB-lite"/>
    </source>
</evidence>
<evidence type="ECO:0000313" key="7">
    <source>
        <dbReference type="Proteomes" id="UP000478008"/>
    </source>
</evidence>
<protein>
    <submittedName>
        <fullName evidence="6">DEBR0S1_13168g1_1</fullName>
    </submittedName>
</protein>
<feature type="compositionally biased region" description="Basic residues" evidence="3">
    <location>
        <begin position="339"/>
        <end position="358"/>
    </location>
</feature>
<dbReference type="PANTHER" id="PTHR12555:SF13">
    <property type="entry name" value="UBIQUITIN RECOGNITION FACTOR IN ER-ASSOCIATED DEGRADATION PROTEIN 1"/>
    <property type="match status" value="1"/>
</dbReference>
<dbReference type="GO" id="GO:0031593">
    <property type="term" value="F:polyubiquitin modification-dependent protein binding"/>
    <property type="evidence" value="ECO:0007669"/>
    <property type="project" value="TreeGrafter"/>
</dbReference>
<proteinExistence type="inferred from homology"/>
<keyword evidence="2" id="KW-0833">Ubl conjugation pathway</keyword>
<dbReference type="InterPro" id="IPR042299">
    <property type="entry name" value="Ufd1-like_Nn"/>
</dbReference>
<gene>
    <name evidence="6" type="primary">UFD1</name>
    <name evidence="6" type="ORF">DEBR0S1_13168G</name>
</gene>
<dbReference type="SMR" id="A0A7D9CV34"/>
<evidence type="ECO:0000259" key="5">
    <source>
        <dbReference type="Pfam" id="PF24842"/>
    </source>
</evidence>
<feature type="domain" description="Ubiquitin fusion degradation protein UFD1 N-terminal subdomain 1" evidence="4">
    <location>
        <begin position="27"/>
        <end position="126"/>
    </location>
</feature>
<accession>A0A7D9CV34</accession>
<dbReference type="Proteomes" id="UP000478008">
    <property type="component" value="Unassembled WGS sequence"/>
</dbReference>
<evidence type="ECO:0000313" key="6">
    <source>
        <dbReference type="EMBL" id="VUG16297.1"/>
    </source>
</evidence>
<dbReference type="Gene3D" id="2.40.40.50">
    <property type="entry name" value="Ubiquitin fusion degradation protein UFD1, N-terminal domain"/>
    <property type="match status" value="1"/>
</dbReference>
<dbReference type="InterPro" id="IPR055417">
    <property type="entry name" value="UFD1_N1"/>
</dbReference>
<evidence type="ECO:0000256" key="2">
    <source>
        <dbReference type="ARBA" id="ARBA00022786"/>
    </source>
</evidence>
<feature type="domain" description="Ubiquitin fusion degradation protein UFD1 N-terminal subdomain 2" evidence="5">
    <location>
        <begin position="128"/>
        <end position="205"/>
    </location>
</feature>
<dbReference type="GO" id="GO:0034098">
    <property type="term" value="C:VCP-NPL4-UFD1 AAA ATPase complex"/>
    <property type="evidence" value="ECO:0007669"/>
    <property type="project" value="TreeGrafter"/>
</dbReference>
<dbReference type="InterPro" id="IPR004854">
    <property type="entry name" value="Ufd1-like"/>
</dbReference>
<dbReference type="InterPro" id="IPR055418">
    <property type="entry name" value="UFD1_N2"/>
</dbReference>
<feature type="compositionally biased region" description="Basic and acidic residues" evidence="3">
    <location>
        <begin position="321"/>
        <end position="338"/>
    </location>
</feature>
<keyword evidence="7" id="KW-1185">Reference proteome</keyword>
<dbReference type="GO" id="GO:0036503">
    <property type="term" value="P:ERAD pathway"/>
    <property type="evidence" value="ECO:0007669"/>
    <property type="project" value="TreeGrafter"/>
</dbReference>
<comment type="similarity">
    <text evidence="1">Belongs to the UFD1 family.</text>
</comment>
<dbReference type="GO" id="GO:0006511">
    <property type="term" value="P:ubiquitin-dependent protein catabolic process"/>
    <property type="evidence" value="ECO:0007669"/>
    <property type="project" value="InterPro"/>
</dbReference>
<name>A0A7D9CV34_DEKBR</name>
<dbReference type="AlphaFoldDB" id="A0A7D9CV34"/>
<evidence type="ECO:0000256" key="1">
    <source>
        <dbReference type="ARBA" id="ARBA00006043"/>
    </source>
</evidence>
<dbReference type="EMBL" id="CABFWN010000001">
    <property type="protein sequence ID" value="VUG16297.1"/>
    <property type="molecule type" value="Genomic_DNA"/>
</dbReference>